<reference evidence="1" key="1">
    <citation type="submission" date="2023-03" db="EMBL/GenBank/DDBJ databases">
        <title>Massive genome expansion in bonnet fungi (Mycena s.s.) driven by repeated elements and novel gene families across ecological guilds.</title>
        <authorList>
            <consortium name="Lawrence Berkeley National Laboratory"/>
            <person name="Harder C.B."/>
            <person name="Miyauchi S."/>
            <person name="Viragh M."/>
            <person name="Kuo A."/>
            <person name="Thoen E."/>
            <person name="Andreopoulos B."/>
            <person name="Lu D."/>
            <person name="Skrede I."/>
            <person name="Drula E."/>
            <person name="Henrissat B."/>
            <person name="Morin E."/>
            <person name="Kohler A."/>
            <person name="Barry K."/>
            <person name="LaButti K."/>
            <person name="Morin E."/>
            <person name="Salamov A."/>
            <person name="Lipzen A."/>
            <person name="Mereny Z."/>
            <person name="Hegedus B."/>
            <person name="Baldrian P."/>
            <person name="Stursova M."/>
            <person name="Weitz H."/>
            <person name="Taylor A."/>
            <person name="Grigoriev I.V."/>
            <person name="Nagy L.G."/>
            <person name="Martin F."/>
            <person name="Kauserud H."/>
        </authorList>
    </citation>
    <scope>NUCLEOTIDE SEQUENCE</scope>
    <source>
        <strain evidence="1">CBHHK002</strain>
    </source>
</reference>
<evidence type="ECO:0000313" key="2">
    <source>
        <dbReference type="Proteomes" id="UP001218218"/>
    </source>
</evidence>
<dbReference type="AlphaFoldDB" id="A0AAD7F240"/>
<proteinExistence type="predicted"/>
<dbReference type="EMBL" id="JARIHO010000003">
    <property type="protein sequence ID" value="KAJ7364896.1"/>
    <property type="molecule type" value="Genomic_DNA"/>
</dbReference>
<gene>
    <name evidence="1" type="ORF">DFH08DRAFT_799209</name>
</gene>
<sequence length="218" mass="24719">MMRMDFEAYLLKFICVTIRPSACRRVVEKAIDGNEDTVCCYCTRGSTELRYEHLDDHEKTGGYFQIGNTIRYWYTLVQLDLNAEQAVTGASHQLSLACVSLASCIEVEHAFKKNELSLTGLYFTFRVNSQTDCGLELNSAELNTISSLQWKIDGHLQLYWTKKLIEGDCGEYQHVPDVSCECPGLSSQLGPLAQLQRTPKPPSYMGLELKWLQTDREA</sequence>
<accession>A0AAD7F240</accession>
<evidence type="ECO:0000313" key="1">
    <source>
        <dbReference type="EMBL" id="KAJ7364896.1"/>
    </source>
</evidence>
<organism evidence="1 2">
    <name type="scientific">Mycena albidolilacea</name>
    <dbReference type="NCBI Taxonomy" id="1033008"/>
    <lineage>
        <taxon>Eukaryota</taxon>
        <taxon>Fungi</taxon>
        <taxon>Dikarya</taxon>
        <taxon>Basidiomycota</taxon>
        <taxon>Agaricomycotina</taxon>
        <taxon>Agaricomycetes</taxon>
        <taxon>Agaricomycetidae</taxon>
        <taxon>Agaricales</taxon>
        <taxon>Marasmiineae</taxon>
        <taxon>Mycenaceae</taxon>
        <taxon>Mycena</taxon>
    </lineage>
</organism>
<protein>
    <submittedName>
        <fullName evidence="1">Uncharacterized protein</fullName>
    </submittedName>
</protein>
<name>A0AAD7F240_9AGAR</name>
<comment type="caution">
    <text evidence="1">The sequence shown here is derived from an EMBL/GenBank/DDBJ whole genome shotgun (WGS) entry which is preliminary data.</text>
</comment>
<keyword evidence="2" id="KW-1185">Reference proteome</keyword>
<dbReference type="Proteomes" id="UP001218218">
    <property type="component" value="Unassembled WGS sequence"/>
</dbReference>